<dbReference type="GO" id="GO:0016020">
    <property type="term" value="C:membrane"/>
    <property type="evidence" value="ECO:0007669"/>
    <property type="project" value="UniProtKB-SubCell"/>
</dbReference>
<gene>
    <name evidence="15" type="primary">BnaC04g21980D</name>
    <name evidence="15" type="ORF">GSBRNA2T00074917001</name>
</gene>
<dbReference type="InterPro" id="IPR039010">
    <property type="entry name" value="Synaptotagmin_SMP"/>
</dbReference>
<dbReference type="PaxDb" id="3708-A0A078I097"/>
<evidence type="ECO:0000259" key="14">
    <source>
        <dbReference type="PROSITE" id="PS51847"/>
    </source>
</evidence>
<keyword evidence="5" id="KW-0479">Metal-binding</keyword>
<evidence type="ECO:0000256" key="6">
    <source>
        <dbReference type="ARBA" id="ARBA00022737"/>
    </source>
</evidence>
<dbReference type="Gene3D" id="2.60.40.150">
    <property type="entry name" value="C2 domain"/>
    <property type="match status" value="1"/>
</dbReference>
<keyword evidence="7" id="KW-0106">Calcium</keyword>
<keyword evidence="11" id="KW-0472">Membrane</keyword>
<sequence length="474" mass="51173">MGLISGILFGIIFGLALMAGWSRMMSHRSSKRVAKAVDMKLLGSLSREDLMKICGDNFPQWISFPAFEQVKWLNKLLGKMWPFIAEAATMVIRDSVEPLLEDYRPPGITSLKFSKLTLGNVAPKIEGIRVQSFKEGQITMDVDLRWGGDPNIVLGVTALVASIPIQLKDLQVFTVARVIFQLADEIPCISAVVVALLAEPKPRIDYTLKAVGGSLTAIPGLSDMIDDTVDSIVKDMLQWPHRIVVPIGGIPVDISELELKPQGKLIYKTKAIENNLNPVWDQTFELIAEDKETQSLTVEVFDKDVGQDERLGLVKLPLSSLEVGVTKEMELNLLSSLDTLKVKDKKDRGSLTLKVHYHEFNKEEQMAALEEEKKIMEERKRLKDAGMIGSTMDAVGSGLGAGVGMVGTGIGAGVGLVGTGVSSGVGMVGSGFGAVGSGLSKAGRFMGRTITGQTSKRSGSSTPVNSETDGSKQQ</sequence>
<dbReference type="SMART" id="SM00239">
    <property type="entry name" value="C2"/>
    <property type="match status" value="1"/>
</dbReference>
<evidence type="ECO:0000313" key="16">
    <source>
        <dbReference type="Proteomes" id="UP000028999"/>
    </source>
</evidence>
<keyword evidence="10" id="KW-0446">Lipid-binding</keyword>
<dbReference type="CDD" id="cd21677">
    <property type="entry name" value="SMP_SYT"/>
    <property type="match status" value="1"/>
</dbReference>
<keyword evidence="6" id="KW-0677">Repeat</keyword>
<evidence type="ECO:0000259" key="13">
    <source>
        <dbReference type="PROSITE" id="PS50004"/>
    </source>
</evidence>
<dbReference type="PANTHER" id="PTHR10774:SF201">
    <property type="entry name" value="C2 DOMAIN-CONTAINING PROTEIN"/>
    <property type="match status" value="1"/>
</dbReference>
<evidence type="ECO:0000256" key="8">
    <source>
        <dbReference type="ARBA" id="ARBA00022989"/>
    </source>
</evidence>
<dbReference type="Proteomes" id="UP000028999">
    <property type="component" value="Unassembled WGS sequence"/>
</dbReference>
<dbReference type="Pfam" id="PF17047">
    <property type="entry name" value="SMP_LBD"/>
    <property type="match status" value="1"/>
</dbReference>
<comment type="subcellular location">
    <subcellularLocation>
        <location evidence="1">Membrane</location>
        <topology evidence="1">Single-pass membrane protein</topology>
    </subcellularLocation>
</comment>
<proteinExistence type="inferred from homology"/>
<dbReference type="PANTHER" id="PTHR10774">
    <property type="entry name" value="EXTENDED SYNAPTOTAGMIN-RELATED"/>
    <property type="match status" value="1"/>
</dbReference>
<evidence type="ECO:0000256" key="2">
    <source>
        <dbReference type="ARBA" id="ARBA00006996"/>
    </source>
</evidence>
<organism evidence="15 16">
    <name type="scientific">Brassica napus</name>
    <name type="common">Rape</name>
    <dbReference type="NCBI Taxonomy" id="3708"/>
    <lineage>
        <taxon>Eukaryota</taxon>
        <taxon>Viridiplantae</taxon>
        <taxon>Streptophyta</taxon>
        <taxon>Embryophyta</taxon>
        <taxon>Tracheophyta</taxon>
        <taxon>Spermatophyta</taxon>
        <taxon>Magnoliopsida</taxon>
        <taxon>eudicotyledons</taxon>
        <taxon>Gunneridae</taxon>
        <taxon>Pentapetalae</taxon>
        <taxon>rosids</taxon>
        <taxon>malvids</taxon>
        <taxon>Brassicales</taxon>
        <taxon>Brassicaceae</taxon>
        <taxon>Brassiceae</taxon>
        <taxon>Brassica</taxon>
    </lineage>
</organism>
<evidence type="ECO:0000313" key="15">
    <source>
        <dbReference type="EMBL" id="CDY42483.1"/>
    </source>
</evidence>
<keyword evidence="4" id="KW-0812">Transmembrane</keyword>
<evidence type="ECO:0000256" key="9">
    <source>
        <dbReference type="ARBA" id="ARBA00023055"/>
    </source>
</evidence>
<accession>A0A078I097</accession>
<dbReference type="PROSITE" id="PS50004">
    <property type="entry name" value="C2"/>
    <property type="match status" value="1"/>
</dbReference>
<dbReference type="GO" id="GO:0006869">
    <property type="term" value="P:lipid transport"/>
    <property type="evidence" value="ECO:0007669"/>
    <property type="project" value="UniProtKB-KW"/>
</dbReference>
<dbReference type="Gramene" id="CDY42483">
    <property type="protein sequence ID" value="CDY42483"/>
    <property type="gene ID" value="GSBRNA2T00074917001"/>
</dbReference>
<comment type="similarity">
    <text evidence="2">Belongs to the synaptotagmin family.</text>
</comment>
<evidence type="ECO:0000256" key="4">
    <source>
        <dbReference type="ARBA" id="ARBA00022692"/>
    </source>
</evidence>
<feature type="region of interest" description="Disordered" evidence="12">
    <location>
        <begin position="450"/>
        <end position="474"/>
    </location>
</feature>
<reference evidence="15 16" key="1">
    <citation type="journal article" date="2014" name="Science">
        <title>Plant genetics. Early allopolyploid evolution in the post-Neolithic Brassica napus oilseed genome.</title>
        <authorList>
            <person name="Chalhoub B."/>
            <person name="Denoeud F."/>
            <person name="Liu S."/>
            <person name="Parkin I.A."/>
            <person name="Tang H."/>
            <person name="Wang X."/>
            <person name="Chiquet J."/>
            <person name="Belcram H."/>
            <person name="Tong C."/>
            <person name="Samans B."/>
            <person name="Correa M."/>
            <person name="Da Silva C."/>
            <person name="Just J."/>
            <person name="Falentin C."/>
            <person name="Koh C.S."/>
            <person name="Le Clainche I."/>
            <person name="Bernard M."/>
            <person name="Bento P."/>
            <person name="Noel B."/>
            <person name="Labadie K."/>
            <person name="Alberti A."/>
            <person name="Charles M."/>
            <person name="Arnaud D."/>
            <person name="Guo H."/>
            <person name="Daviaud C."/>
            <person name="Alamery S."/>
            <person name="Jabbari K."/>
            <person name="Zhao M."/>
            <person name="Edger P.P."/>
            <person name="Chelaifa H."/>
            <person name="Tack D."/>
            <person name="Lassalle G."/>
            <person name="Mestiri I."/>
            <person name="Schnel N."/>
            <person name="Le Paslier M.C."/>
            <person name="Fan G."/>
            <person name="Renault V."/>
            <person name="Bayer P.E."/>
            <person name="Golicz A.A."/>
            <person name="Manoli S."/>
            <person name="Lee T.H."/>
            <person name="Thi V.H."/>
            <person name="Chalabi S."/>
            <person name="Hu Q."/>
            <person name="Fan C."/>
            <person name="Tollenaere R."/>
            <person name="Lu Y."/>
            <person name="Battail C."/>
            <person name="Shen J."/>
            <person name="Sidebottom C.H."/>
            <person name="Wang X."/>
            <person name="Canaguier A."/>
            <person name="Chauveau A."/>
            <person name="Berard A."/>
            <person name="Deniot G."/>
            <person name="Guan M."/>
            <person name="Liu Z."/>
            <person name="Sun F."/>
            <person name="Lim Y.P."/>
            <person name="Lyons E."/>
            <person name="Town C.D."/>
            <person name="Bancroft I."/>
            <person name="Wang X."/>
            <person name="Meng J."/>
            <person name="Ma J."/>
            <person name="Pires J.C."/>
            <person name="King G.J."/>
            <person name="Brunel D."/>
            <person name="Delourme R."/>
            <person name="Renard M."/>
            <person name="Aury J.M."/>
            <person name="Adams K.L."/>
            <person name="Batley J."/>
            <person name="Snowdon R.J."/>
            <person name="Tost J."/>
            <person name="Edwards D."/>
            <person name="Zhou Y."/>
            <person name="Hua W."/>
            <person name="Sharpe A.G."/>
            <person name="Paterson A.H."/>
            <person name="Guan C."/>
            <person name="Wincker P."/>
        </authorList>
    </citation>
    <scope>NUCLEOTIDE SEQUENCE [LARGE SCALE GENOMIC DNA]</scope>
    <source>
        <strain evidence="16">cv. Darmor-bzh</strain>
    </source>
</reference>
<evidence type="ECO:0000256" key="3">
    <source>
        <dbReference type="ARBA" id="ARBA00022448"/>
    </source>
</evidence>
<dbReference type="PROSITE" id="PS51847">
    <property type="entry name" value="SMP"/>
    <property type="match status" value="1"/>
</dbReference>
<keyword evidence="16" id="KW-1185">Reference proteome</keyword>
<dbReference type="EMBL" id="LK032526">
    <property type="protein sequence ID" value="CDY42483.1"/>
    <property type="molecule type" value="Genomic_DNA"/>
</dbReference>
<dbReference type="GO" id="GO:0005783">
    <property type="term" value="C:endoplasmic reticulum"/>
    <property type="evidence" value="ECO:0000318"/>
    <property type="project" value="GO_Central"/>
</dbReference>
<dbReference type="GO" id="GO:0008289">
    <property type="term" value="F:lipid binding"/>
    <property type="evidence" value="ECO:0007669"/>
    <property type="project" value="UniProtKB-KW"/>
</dbReference>
<keyword evidence="3" id="KW-0813">Transport</keyword>
<protein>
    <submittedName>
        <fullName evidence="15">BnaC04g21980D protein</fullName>
    </submittedName>
</protein>
<dbReference type="InterPro" id="IPR000008">
    <property type="entry name" value="C2_dom"/>
</dbReference>
<evidence type="ECO:0000256" key="7">
    <source>
        <dbReference type="ARBA" id="ARBA00022837"/>
    </source>
</evidence>
<evidence type="ECO:0000256" key="11">
    <source>
        <dbReference type="ARBA" id="ARBA00023136"/>
    </source>
</evidence>
<evidence type="ECO:0000256" key="12">
    <source>
        <dbReference type="SAM" id="MobiDB-lite"/>
    </source>
</evidence>
<feature type="domain" description="SMP-LTD" evidence="14">
    <location>
        <begin position="66"/>
        <end position="248"/>
    </location>
</feature>
<keyword evidence="9" id="KW-0445">Lipid transport</keyword>
<dbReference type="InterPro" id="IPR035892">
    <property type="entry name" value="C2_domain_sf"/>
</dbReference>
<name>A0A078I097_BRANA</name>
<dbReference type="InterPro" id="IPR045050">
    <property type="entry name" value="Synaptotagmin_plant"/>
</dbReference>
<dbReference type="GO" id="GO:0046872">
    <property type="term" value="F:metal ion binding"/>
    <property type="evidence" value="ECO:0007669"/>
    <property type="project" value="UniProtKB-KW"/>
</dbReference>
<dbReference type="SUPFAM" id="SSF49562">
    <property type="entry name" value="C2 domain (Calcium/lipid-binding domain, CaLB)"/>
    <property type="match status" value="1"/>
</dbReference>
<dbReference type="OMA" id="IRPMFRE"/>
<dbReference type="AlphaFoldDB" id="A0A078I097"/>
<dbReference type="InterPro" id="IPR031468">
    <property type="entry name" value="SMP_LBD"/>
</dbReference>
<evidence type="ECO:0000256" key="10">
    <source>
        <dbReference type="ARBA" id="ARBA00023121"/>
    </source>
</evidence>
<feature type="domain" description="C2" evidence="13">
    <location>
        <begin position="210"/>
        <end position="333"/>
    </location>
</feature>
<dbReference type="STRING" id="3708.A0A078I097"/>
<evidence type="ECO:0000256" key="1">
    <source>
        <dbReference type="ARBA" id="ARBA00004167"/>
    </source>
</evidence>
<keyword evidence="8" id="KW-1133">Transmembrane helix</keyword>
<dbReference type="Pfam" id="PF00168">
    <property type="entry name" value="C2"/>
    <property type="match status" value="1"/>
</dbReference>
<evidence type="ECO:0000256" key="5">
    <source>
        <dbReference type="ARBA" id="ARBA00022723"/>
    </source>
</evidence>